<protein>
    <recommendedName>
        <fullName evidence="7 18">Phosphatidate cytidylyltransferase</fullName>
        <ecNumber evidence="6 18">2.7.7.41</ecNumber>
    </recommendedName>
</protein>
<evidence type="ECO:0000256" key="13">
    <source>
        <dbReference type="ARBA" id="ARBA00022989"/>
    </source>
</evidence>
<evidence type="ECO:0000256" key="12">
    <source>
        <dbReference type="ARBA" id="ARBA00022695"/>
    </source>
</evidence>
<keyword evidence="10 18" id="KW-0808">Transferase</keyword>
<evidence type="ECO:0000256" key="8">
    <source>
        <dbReference type="ARBA" id="ARBA00022475"/>
    </source>
</evidence>
<reference evidence="20 21" key="1">
    <citation type="submission" date="2021-03" db="EMBL/GenBank/DDBJ databases">
        <title>Human Oral Microbial Genomes.</title>
        <authorList>
            <person name="Johnston C.D."/>
            <person name="Chen T."/>
            <person name="Dewhirst F.E."/>
        </authorList>
    </citation>
    <scope>NUCLEOTIDE SEQUENCE [LARGE SCALE GENOMIC DNA]</scope>
    <source>
        <strain evidence="20 21">DSMZ 100122</strain>
    </source>
</reference>
<evidence type="ECO:0000256" key="19">
    <source>
        <dbReference type="SAM" id="Phobius"/>
    </source>
</evidence>
<comment type="pathway">
    <text evidence="4">Lipid metabolism.</text>
</comment>
<feature type="transmembrane region" description="Helical" evidence="19">
    <location>
        <begin position="45"/>
        <end position="63"/>
    </location>
</feature>
<evidence type="ECO:0000256" key="15">
    <source>
        <dbReference type="ARBA" id="ARBA00023136"/>
    </source>
</evidence>
<keyword evidence="21" id="KW-1185">Reference proteome</keyword>
<evidence type="ECO:0000256" key="4">
    <source>
        <dbReference type="ARBA" id="ARBA00005189"/>
    </source>
</evidence>
<comment type="similarity">
    <text evidence="5 18">Belongs to the CDS family.</text>
</comment>
<keyword evidence="14" id="KW-0443">Lipid metabolism</keyword>
<keyword evidence="15 19" id="KW-0472">Membrane</keyword>
<keyword evidence="11 18" id="KW-0812">Transmembrane</keyword>
<evidence type="ECO:0000313" key="21">
    <source>
        <dbReference type="Proteomes" id="UP000678513"/>
    </source>
</evidence>
<comment type="pathway">
    <text evidence="3 18">Phospholipid metabolism; CDP-diacylglycerol biosynthesis; CDP-diacylglycerol from sn-glycerol 3-phosphate: step 3/3.</text>
</comment>
<dbReference type="Pfam" id="PF01148">
    <property type="entry name" value="CTP_transf_1"/>
    <property type="match status" value="1"/>
</dbReference>
<keyword evidence="13 19" id="KW-1133">Transmembrane helix</keyword>
<sequence length="289" mass="30132">MPNQVPGRAASVPKAGRNLPVAIGVGLALLAALAVGLLWAPWFFVLISAAALSLAVVEIHQALLRKDMHAQVRCIVAGTLISVLGAYAMFRWQLGLAPTTFAVICVGGTVLACLVARLLLQGPEGFIRDIAASALIIAYIPLMGIFIPLMMVESHGTRRIIVVVVCVVASDTGAYAVGSLLGRHKMAPRVSPSKTWEGFAGSIVTAAIIGAVAVVWCLGAPWWLGLILGLCIAPAATLGDLVESLIKRDVGIKDMSNFLPGHGGVMDRLDSMLAAVPVGWLVLHLSLGG</sequence>
<evidence type="ECO:0000256" key="16">
    <source>
        <dbReference type="ARBA" id="ARBA00023209"/>
    </source>
</evidence>
<evidence type="ECO:0000256" key="3">
    <source>
        <dbReference type="ARBA" id="ARBA00005119"/>
    </source>
</evidence>
<evidence type="ECO:0000256" key="17">
    <source>
        <dbReference type="ARBA" id="ARBA00023264"/>
    </source>
</evidence>
<dbReference type="Proteomes" id="UP000678513">
    <property type="component" value="Chromosome"/>
</dbReference>
<dbReference type="EC" id="2.7.7.41" evidence="6 18"/>
<evidence type="ECO:0000256" key="1">
    <source>
        <dbReference type="ARBA" id="ARBA00001698"/>
    </source>
</evidence>
<feature type="transmembrane region" description="Helical" evidence="19">
    <location>
        <begin position="132"/>
        <end position="152"/>
    </location>
</feature>
<comment type="catalytic activity">
    <reaction evidence="1 18">
        <text>a 1,2-diacyl-sn-glycero-3-phosphate + CTP + H(+) = a CDP-1,2-diacyl-sn-glycerol + diphosphate</text>
        <dbReference type="Rhea" id="RHEA:16229"/>
        <dbReference type="ChEBI" id="CHEBI:15378"/>
        <dbReference type="ChEBI" id="CHEBI:33019"/>
        <dbReference type="ChEBI" id="CHEBI:37563"/>
        <dbReference type="ChEBI" id="CHEBI:58332"/>
        <dbReference type="ChEBI" id="CHEBI:58608"/>
        <dbReference type="EC" id="2.7.7.41"/>
    </reaction>
</comment>
<feature type="transmembrane region" description="Helical" evidence="19">
    <location>
        <begin position="21"/>
        <end position="39"/>
    </location>
</feature>
<feature type="transmembrane region" description="Helical" evidence="19">
    <location>
        <begin position="96"/>
        <end position="120"/>
    </location>
</feature>
<dbReference type="RefSeq" id="WP_212321535.1">
    <property type="nucleotide sequence ID" value="NZ_AP024463.1"/>
</dbReference>
<keyword evidence="9" id="KW-0444">Lipid biosynthesis</keyword>
<evidence type="ECO:0000256" key="18">
    <source>
        <dbReference type="RuleBase" id="RU003938"/>
    </source>
</evidence>
<keyword evidence="8" id="KW-1003">Cell membrane</keyword>
<evidence type="ECO:0000256" key="10">
    <source>
        <dbReference type="ARBA" id="ARBA00022679"/>
    </source>
</evidence>
<feature type="transmembrane region" description="Helical" evidence="19">
    <location>
        <begin position="158"/>
        <end position="177"/>
    </location>
</feature>
<evidence type="ECO:0000256" key="9">
    <source>
        <dbReference type="ARBA" id="ARBA00022516"/>
    </source>
</evidence>
<evidence type="ECO:0000256" key="7">
    <source>
        <dbReference type="ARBA" id="ARBA00019373"/>
    </source>
</evidence>
<dbReference type="InterPro" id="IPR000374">
    <property type="entry name" value="PC_trans"/>
</dbReference>
<evidence type="ECO:0000256" key="14">
    <source>
        <dbReference type="ARBA" id="ARBA00023098"/>
    </source>
</evidence>
<proteinExistence type="inferred from homology"/>
<name>A0ABX7Y2L5_9ACTN</name>
<accession>A0ABX7Y2L5</accession>
<keyword evidence="16" id="KW-0594">Phospholipid biosynthesis</keyword>
<keyword evidence="17" id="KW-1208">Phospholipid metabolism</keyword>
<dbReference type="PANTHER" id="PTHR46382:SF1">
    <property type="entry name" value="PHOSPHATIDATE CYTIDYLYLTRANSFERASE"/>
    <property type="match status" value="1"/>
</dbReference>
<evidence type="ECO:0000256" key="2">
    <source>
        <dbReference type="ARBA" id="ARBA00004651"/>
    </source>
</evidence>
<dbReference type="PANTHER" id="PTHR46382">
    <property type="entry name" value="PHOSPHATIDATE CYTIDYLYLTRANSFERASE"/>
    <property type="match status" value="1"/>
</dbReference>
<dbReference type="EMBL" id="CP072384">
    <property type="protein sequence ID" value="QUC07221.1"/>
    <property type="molecule type" value="Genomic_DNA"/>
</dbReference>
<comment type="subcellular location">
    <subcellularLocation>
        <location evidence="2">Cell membrane</location>
        <topology evidence="2">Multi-pass membrane protein</topology>
    </subcellularLocation>
</comment>
<evidence type="ECO:0000256" key="5">
    <source>
        <dbReference type="ARBA" id="ARBA00010185"/>
    </source>
</evidence>
<feature type="transmembrane region" description="Helical" evidence="19">
    <location>
        <begin position="198"/>
        <end position="216"/>
    </location>
</feature>
<keyword evidence="12 18" id="KW-0548">Nucleotidyltransferase</keyword>
<gene>
    <name evidence="20" type="ORF">J5A65_09720</name>
</gene>
<evidence type="ECO:0000256" key="11">
    <source>
        <dbReference type="ARBA" id="ARBA00022692"/>
    </source>
</evidence>
<feature type="transmembrane region" description="Helical" evidence="19">
    <location>
        <begin position="70"/>
        <end position="90"/>
    </location>
</feature>
<evidence type="ECO:0000256" key="6">
    <source>
        <dbReference type="ARBA" id="ARBA00012487"/>
    </source>
</evidence>
<organism evidence="20 21">
    <name type="scientific">Arachnia rubra</name>
    <dbReference type="NCBI Taxonomy" id="1547448"/>
    <lineage>
        <taxon>Bacteria</taxon>
        <taxon>Bacillati</taxon>
        <taxon>Actinomycetota</taxon>
        <taxon>Actinomycetes</taxon>
        <taxon>Propionibacteriales</taxon>
        <taxon>Propionibacteriaceae</taxon>
        <taxon>Arachnia</taxon>
    </lineage>
</organism>
<dbReference type="PROSITE" id="PS01315">
    <property type="entry name" value="CDS"/>
    <property type="match status" value="1"/>
</dbReference>
<feature type="transmembrane region" description="Helical" evidence="19">
    <location>
        <begin position="222"/>
        <end position="246"/>
    </location>
</feature>
<evidence type="ECO:0000313" key="20">
    <source>
        <dbReference type="EMBL" id="QUC07221.1"/>
    </source>
</evidence>
<dbReference type="GO" id="GO:0004605">
    <property type="term" value="F:phosphatidate cytidylyltransferase activity"/>
    <property type="evidence" value="ECO:0007669"/>
    <property type="project" value="UniProtKB-EC"/>
</dbReference>